<evidence type="ECO:0000256" key="4">
    <source>
        <dbReference type="ARBA" id="ARBA00022737"/>
    </source>
</evidence>
<evidence type="ECO:0000256" key="7">
    <source>
        <dbReference type="PROSITE-ProRule" id="PRU00703"/>
    </source>
</evidence>
<dbReference type="PANTHER" id="PTHR13780">
    <property type="entry name" value="AMP-ACTIVATED PROTEIN KINASE, GAMMA REGULATORY SUBUNIT"/>
    <property type="match status" value="1"/>
</dbReference>
<feature type="region of interest" description="Disordered" evidence="8">
    <location>
        <begin position="1"/>
        <end position="57"/>
    </location>
</feature>
<dbReference type="PIRSF" id="PIRSF018148">
    <property type="entry name" value="UCP018148_CBS_YBR214w"/>
    <property type="match status" value="1"/>
</dbReference>
<dbReference type="GO" id="GO:0005737">
    <property type="term" value="C:cytoplasm"/>
    <property type="evidence" value="ECO:0007669"/>
    <property type="project" value="UniProtKB-SubCell"/>
</dbReference>
<keyword evidence="3 6" id="KW-0963">Cytoplasm</keyword>
<evidence type="ECO:0000256" key="5">
    <source>
        <dbReference type="ARBA" id="ARBA00023122"/>
    </source>
</evidence>
<reference evidence="11" key="2">
    <citation type="submission" date="2017-11" db="EMBL/GenBank/DDBJ databases">
        <title>Candida auris genome assembly and annotation.</title>
        <authorList>
            <person name="Munoz J.F."/>
            <person name="Gade L.G."/>
            <person name="Chow N.A."/>
            <person name="Litvintseva A.P."/>
            <person name="Loparev V.N."/>
            <person name="Cuomo C.A."/>
        </authorList>
    </citation>
    <scope>NUCLEOTIDE SEQUENCE</scope>
    <source>
        <strain evidence="11">B8441</strain>
    </source>
</reference>
<feature type="compositionally biased region" description="Polar residues" evidence="8">
    <location>
        <begin position="1"/>
        <end position="19"/>
    </location>
</feature>
<dbReference type="VEuPathDB" id="FungiDB:CJI97_003684"/>
<feature type="compositionally biased region" description="Polar residues" evidence="8">
    <location>
        <begin position="480"/>
        <end position="519"/>
    </location>
</feature>
<evidence type="ECO:0000256" key="8">
    <source>
        <dbReference type="SAM" id="MobiDB-lite"/>
    </source>
</evidence>
<name>A0A2H0ZMZ0_CANAR</name>
<dbReference type="SUPFAM" id="SSF54631">
    <property type="entry name" value="CBS-domain pair"/>
    <property type="match status" value="2"/>
</dbReference>
<dbReference type="STRING" id="498019.A0A2H0ZMZ0"/>
<evidence type="ECO:0000313" key="11">
    <source>
        <dbReference type="EMBL" id="PIS52000.1"/>
    </source>
</evidence>
<dbReference type="OrthoDB" id="449052at2759"/>
<dbReference type="VEuPathDB" id="FungiDB:CJI96_0002144"/>
<dbReference type="Gene3D" id="3.10.580.10">
    <property type="entry name" value="CBS-domain"/>
    <property type="match status" value="2"/>
</dbReference>
<evidence type="ECO:0000256" key="3">
    <source>
        <dbReference type="ARBA" id="ARBA00022490"/>
    </source>
</evidence>
<dbReference type="VEuPathDB" id="FungiDB:QG37_04812"/>
<comment type="caution">
    <text evidence="11">The sequence shown here is derived from an EMBL/GenBank/DDBJ whole genome shotgun (WGS) entry which is preliminary data.</text>
</comment>
<dbReference type="SMART" id="SM00116">
    <property type="entry name" value="CBS"/>
    <property type="match status" value="3"/>
</dbReference>
<dbReference type="VEuPathDB" id="FungiDB:CJJ07_005597"/>
<evidence type="ECO:0000259" key="9">
    <source>
        <dbReference type="PROSITE" id="PS51371"/>
    </source>
</evidence>
<reference evidence="11 12" key="1">
    <citation type="journal article" date="2017" name="Clin. Infect. Dis.">
        <title>Simultaneous emergence of multidrug-resistant Candida auris on 3 continents confirmed by whole-genome sequencing and epidemiological analyses.</title>
        <authorList>
            <person name="Lockhart S.R."/>
            <person name="Etienne K.A."/>
            <person name="Vallabhaneni S."/>
            <person name="Farooqi J."/>
            <person name="Chowdhary A."/>
            <person name="Govender N.P."/>
            <person name="Colombo A.L."/>
            <person name="Calvo B."/>
            <person name="Cuomo C.A."/>
            <person name="Desjardins C.A."/>
            <person name="Berkow E.L."/>
            <person name="Castanheira M."/>
            <person name="Magobo R.E."/>
            <person name="Jabeen K."/>
            <person name="Asghar R.J."/>
            <person name="Meis J.F."/>
            <person name="Jackson B."/>
            <person name="Chiller T."/>
            <person name="Litvintseva A.P."/>
        </authorList>
    </citation>
    <scope>NUCLEOTIDE SEQUENCE [LARGE SCALE GENOMIC DNA]</scope>
    <source>
        <strain evidence="11 12">B8441</strain>
    </source>
</reference>
<comment type="subcellular location">
    <subcellularLocation>
        <location evidence="1 6">Cytoplasm</location>
    </subcellularLocation>
</comment>
<dbReference type="InterPro" id="IPR016711">
    <property type="entry name" value="Ssd23"/>
</dbReference>
<dbReference type="GO" id="GO:0004865">
    <property type="term" value="F:protein serine/threonine phosphatase inhibitor activity"/>
    <property type="evidence" value="ECO:0007669"/>
    <property type="project" value="TreeGrafter"/>
</dbReference>
<evidence type="ECO:0000256" key="2">
    <source>
        <dbReference type="ARBA" id="ARBA00006624"/>
    </source>
</evidence>
<dbReference type="VEuPathDB" id="FungiDB:B9J08_003611"/>
<keyword evidence="4" id="KW-0677">Repeat</keyword>
<evidence type="ECO:0000313" key="12">
    <source>
        <dbReference type="Proteomes" id="UP000230249"/>
    </source>
</evidence>
<dbReference type="PROSITE" id="PS51371">
    <property type="entry name" value="CBS"/>
    <property type="match status" value="2"/>
</dbReference>
<comment type="function">
    <text evidence="6">Involved in DNA replication and cell separation.</text>
</comment>
<feature type="region of interest" description="Disordered" evidence="8">
    <location>
        <begin position="454"/>
        <end position="519"/>
    </location>
</feature>
<keyword evidence="12" id="KW-1185">Reference proteome</keyword>
<gene>
    <name evidence="11" type="ORF">B9J08_003611</name>
    <name evidence="10" type="ORF">B9J08_01469</name>
</gene>
<proteinExistence type="inferred from homology"/>
<evidence type="ECO:0000256" key="1">
    <source>
        <dbReference type="ARBA" id="ARBA00004496"/>
    </source>
</evidence>
<protein>
    <recommendedName>
        <fullName evidence="9">CBS domain-containing protein</fullName>
    </recommendedName>
</protein>
<dbReference type="PANTHER" id="PTHR13780:SF36">
    <property type="entry name" value="CBS DOMAIN-CONTAINING PROTEIN"/>
    <property type="match status" value="1"/>
</dbReference>
<dbReference type="EMBL" id="PEKT03000001">
    <property type="protein sequence ID" value="KAK8443107.1"/>
    <property type="molecule type" value="Genomic_DNA"/>
</dbReference>
<dbReference type="EMBL" id="PEKT02000007">
    <property type="protein sequence ID" value="PIS52000.1"/>
    <property type="molecule type" value="Genomic_DNA"/>
</dbReference>
<comment type="similarity">
    <text evidence="2 6">Belongs to the SDS23 family.</text>
</comment>
<dbReference type="Proteomes" id="UP000230249">
    <property type="component" value="Unassembled WGS sequence"/>
</dbReference>
<dbReference type="OMA" id="MAPTNLC"/>
<feature type="domain" description="CBS" evidence="9">
    <location>
        <begin position="286"/>
        <end position="344"/>
    </location>
</feature>
<reference evidence="10 12" key="3">
    <citation type="journal article" date="2018" name="Nat. Commun.">
        <title>Genomic insights into multidrug-resistance, mating and virulence in Candida auris and related emerging species.</title>
        <authorList>
            <person name="Munoz J.F."/>
            <person name="Gade L."/>
            <person name="Chow N.A."/>
            <person name="Loparev V.N."/>
            <person name="Juieng P."/>
            <person name="Berkow E.L."/>
            <person name="Farrer R.A."/>
            <person name="Litvintseva A.P."/>
            <person name="Cuomo C.A."/>
        </authorList>
    </citation>
    <scope>GENOME REANNOTATION</scope>
    <source>
        <strain evidence="10 12">B8441</strain>
    </source>
</reference>
<feature type="compositionally biased region" description="Low complexity" evidence="8">
    <location>
        <begin position="25"/>
        <end position="34"/>
    </location>
</feature>
<dbReference type="GO" id="GO:0030071">
    <property type="term" value="P:regulation of mitotic metaphase/anaphase transition"/>
    <property type="evidence" value="ECO:0007669"/>
    <property type="project" value="InterPro"/>
</dbReference>
<organism evidence="11">
    <name type="scientific">Candidozyma auris</name>
    <name type="common">Yeast</name>
    <name type="synonym">Candida auris</name>
    <dbReference type="NCBI Taxonomy" id="498019"/>
    <lineage>
        <taxon>Eukaryota</taxon>
        <taxon>Fungi</taxon>
        <taxon>Dikarya</taxon>
        <taxon>Ascomycota</taxon>
        <taxon>Saccharomycotina</taxon>
        <taxon>Pichiomycetes</taxon>
        <taxon>Metschnikowiaceae</taxon>
        <taxon>Candidozyma</taxon>
    </lineage>
</organism>
<reference evidence="10" key="4">
    <citation type="submission" date="2024-03" db="EMBL/GenBank/DDBJ databases">
        <title>Improved genome assembly of Candida auris strain B8441 and annotation of B11205.</title>
        <authorList>
            <person name="Cauldron N.C."/>
            <person name="Shea T."/>
            <person name="Cuomo C.A."/>
        </authorList>
    </citation>
    <scope>NUCLEOTIDE SEQUENCE</scope>
    <source>
        <strain evidence="10">B8441</strain>
    </source>
</reference>
<dbReference type="VEuPathDB" id="FungiDB:CJJ09_000494"/>
<dbReference type="GO" id="GO:0042149">
    <property type="term" value="P:cellular response to glucose starvation"/>
    <property type="evidence" value="ECO:0007669"/>
    <property type="project" value="UniProtKB-UniRule"/>
</dbReference>
<feature type="compositionally biased region" description="Low complexity" evidence="8">
    <location>
        <begin position="468"/>
        <end position="479"/>
    </location>
</feature>
<dbReference type="InterPro" id="IPR046342">
    <property type="entry name" value="CBS_dom_sf"/>
</dbReference>
<dbReference type="InterPro" id="IPR000644">
    <property type="entry name" value="CBS_dom"/>
</dbReference>
<evidence type="ECO:0000313" key="10">
    <source>
        <dbReference type="EMBL" id="KAK8443107.1"/>
    </source>
</evidence>
<dbReference type="InterPro" id="IPR050511">
    <property type="entry name" value="AMPK_gamma/SDS23_families"/>
</dbReference>
<sequence>MSFQRSPSSPHQGNQQLHQPLNVPHTSSSHSGSVSRKHSIVEMLSSPPPLPADSANHSASIDEFSLSRNTSISSRASSVYQAGGNPRHDWTDVILADLAESNKLIAINRTYSVQKAFETLISHNLTSLPVSCTADSSDLSNCLSFDYSDLNTYLLLIMNKIAISDLCVDDIPDENGEANTLNTQQKHERFHQLVAKAKKGEEVPVDFIVRLHPKTPFVKLKEHESLFKAVEAFGNGVHRVAIVNSANKISGILSQRRTIRFLWENARRFPSLEFLLNSTLQDLKIGSTSPITIQGDQPLIEALQKMFDERVSSLAVIDKNKSLVGNISIVDVKNVSSTKNSHLLFKPVTNFISYNLSQKGIERGQDQFPIFHVSQQSSLGRVIAKLVATESHRLWIVESRGGHMGSVSGQPSTVEAALSNEGIQPESGRPGKLVGVVTLTDILGLFAHHKSGVKIDPQTARNHRRRSSTSTTRSSIESSHLPSGTPSTSAPVTQPYVQPNQDMFRKTYQTGQRDSAFEQ</sequence>
<evidence type="ECO:0000256" key="6">
    <source>
        <dbReference type="PIRNR" id="PIRNR018148"/>
    </source>
</evidence>
<feature type="domain" description="CBS" evidence="9">
    <location>
        <begin position="211"/>
        <end position="271"/>
    </location>
</feature>
<dbReference type="Pfam" id="PF00571">
    <property type="entry name" value="CBS"/>
    <property type="match status" value="2"/>
</dbReference>
<dbReference type="AlphaFoldDB" id="A0A2H0ZMZ0"/>
<accession>A0A2H0ZMZ0</accession>
<keyword evidence="5 7" id="KW-0129">CBS domain</keyword>
<dbReference type="CDD" id="cd02205">
    <property type="entry name" value="CBS_pair_SF"/>
    <property type="match status" value="1"/>
</dbReference>